<dbReference type="RefSeq" id="WP_165861708.1">
    <property type="nucleotide sequence ID" value="NZ_BAABZF010000001.1"/>
</dbReference>
<accession>A0AA37P2S7</accession>
<proteinExistence type="predicted"/>
<reference evidence="1" key="1">
    <citation type="submission" date="2022-01" db="EMBL/GenBank/DDBJ databases">
        <title>Novel bile acid biosynthetic pathways are enriched in the microbiome of centenarians.</title>
        <authorList>
            <person name="Sato Y."/>
            <person name="Atarashi K."/>
            <person name="Plichta R.D."/>
            <person name="Arai Y."/>
            <person name="Sasajima S."/>
            <person name="Kearney M.S."/>
            <person name="Suda W."/>
            <person name="Takeshita K."/>
            <person name="Sasaki T."/>
            <person name="Okamoto S."/>
            <person name="Skelly N.A."/>
            <person name="Okamura Y."/>
            <person name="Vlamakis H."/>
            <person name="Li Y."/>
            <person name="Tanoue T."/>
            <person name="Takei H."/>
            <person name="Nittono H."/>
            <person name="Narushima S."/>
            <person name="Irie J."/>
            <person name="Itoh H."/>
            <person name="Moriya K."/>
            <person name="Sugiura Y."/>
            <person name="Suematsu M."/>
            <person name="Moritoki N."/>
            <person name="Shibata S."/>
            <person name="Littman R.D."/>
            <person name="Fischbach A.M."/>
            <person name="Uwamino Y."/>
            <person name="Inoue T."/>
            <person name="Honda A."/>
            <person name="Hattori M."/>
            <person name="Murai T."/>
            <person name="Xavier J.R."/>
            <person name="Hirose N."/>
            <person name="Honda K."/>
        </authorList>
    </citation>
    <scope>NUCLEOTIDE SEQUENCE</scope>
    <source>
        <strain evidence="1">CE91-St7</strain>
    </source>
</reference>
<dbReference type="Proteomes" id="UP001055104">
    <property type="component" value="Unassembled WGS sequence"/>
</dbReference>
<comment type="caution">
    <text evidence="1">The sequence shown here is derived from an EMBL/GenBank/DDBJ whole genome shotgun (WGS) entry which is preliminary data.</text>
</comment>
<dbReference type="AlphaFoldDB" id="A0AA37P2S7"/>
<gene>
    <name evidence="1" type="ORF">CE91St7_36200</name>
    <name evidence="2" type="ORF">RVH45_01560</name>
</gene>
<organism evidence="1 3">
    <name type="scientific">Phocaeicola dorei</name>
    <dbReference type="NCBI Taxonomy" id="357276"/>
    <lineage>
        <taxon>Bacteria</taxon>
        <taxon>Pseudomonadati</taxon>
        <taxon>Bacteroidota</taxon>
        <taxon>Bacteroidia</taxon>
        <taxon>Bacteroidales</taxon>
        <taxon>Bacteroidaceae</taxon>
        <taxon>Phocaeicola</taxon>
    </lineage>
</organism>
<evidence type="ECO:0000313" key="3">
    <source>
        <dbReference type="Proteomes" id="UP001055104"/>
    </source>
</evidence>
<dbReference type="Proteomes" id="UP001181086">
    <property type="component" value="Unassembled WGS sequence"/>
</dbReference>
<name>A0AA37P2S7_9BACT</name>
<reference evidence="2" key="2">
    <citation type="submission" date="2023-10" db="EMBL/GenBank/DDBJ databases">
        <title>Genome of Potential pathogenic bacteria in Crohn's disease.</title>
        <authorList>
            <person name="Rodriguez-Palacios A."/>
        </authorList>
    </citation>
    <scope>NUCLEOTIDE SEQUENCE</scope>
    <source>
        <strain evidence="2">CavFT-hAR62</strain>
    </source>
</reference>
<evidence type="ECO:0000313" key="2">
    <source>
        <dbReference type="EMBL" id="MDU0268607.1"/>
    </source>
</evidence>
<dbReference type="EMBL" id="BQOB01000001">
    <property type="protein sequence ID" value="GKH82736.1"/>
    <property type="molecule type" value="Genomic_DNA"/>
</dbReference>
<protein>
    <submittedName>
        <fullName evidence="1">Uncharacterized protein</fullName>
    </submittedName>
</protein>
<dbReference type="EMBL" id="JAWDEV010000001">
    <property type="protein sequence ID" value="MDU0268607.1"/>
    <property type="molecule type" value="Genomic_DNA"/>
</dbReference>
<sequence>MQSSPIVAFSKEEEECFLNDWNNDGKRKICDKILVRAVWTGLMDETSKNDMD</sequence>
<evidence type="ECO:0000313" key="1">
    <source>
        <dbReference type="EMBL" id="GKH82736.1"/>
    </source>
</evidence>